<feature type="region of interest" description="Disordered" evidence="2">
    <location>
        <begin position="1010"/>
        <end position="1081"/>
    </location>
</feature>
<reference evidence="4 5" key="1">
    <citation type="submission" date="2018-06" db="EMBL/GenBank/DDBJ databases">
        <authorList>
            <consortium name="Pathogen Informatics"/>
            <person name="Doyle S."/>
        </authorList>
    </citation>
    <scope>NUCLEOTIDE SEQUENCE [LARGE SCALE GENOMIC DNA]</scope>
    <source>
        <strain evidence="4 5">NCTC11819</strain>
    </source>
</reference>
<dbReference type="PANTHER" id="PTHR30032">
    <property type="entry name" value="N-ACETYLMURAMOYL-L-ALANINE AMIDASE-RELATED"/>
    <property type="match status" value="1"/>
</dbReference>
<feature type="compositionally biased region" description="Basic and acidic residues" evidence="2">
    <location>
        <begin position="1470"/>
        <end position="1487"/>
    </location>
</feature>
<comment type="caution">
    <text evidence="4">The sequence shown here is derived from an EMBL/GenBank/DDBJ whole genome shotgun (WGS) entry which is preliminary data.</text>
</comment>
<dbReference type="InterPro" id="IPR007253">
    <property type="entry name" value="Cell_wall-bd_2"/>
</dbReference>
<keyword evidence="1" id="KW-0175">Coiled coil</keyword>
<keyword evidence="3" id="KW-0732">Signal</keyword>
<feature type="chain" id="PRO_5039017474" evidence="3">
    <location>
        <begin position="26"/>
        <end position="1494"/>
    </location>
</feature>
<accession>A0A8G2M6V7</accession>
<dbReference type="RefSeq" id="WP_115325867.1">
    <property type="nucleotide sequence ID" value="NZ_JACHMA010000001.1"/>
</dbReference>
<dbReference type="EC" id="3.5.1.28" evidence="4"/>
<feature type="coiled-coil region" evidence="1">
    <location>
        <begin position="872"/>
        <end position="899"/>
    </location>
</feature>
<keyword evidence="4" id="KW-0378">Hydrolase</keyword>
<dbReference type="EMBL" id="UGGQ01000006">
    <property type="protein sequence ID" value="STO16819.1"/>
    <property type="molecule type" value="Genomic_DNA"/>
</dbReference>
<feature type="coiled-coil region" evidence="1">
    <location>
        <begin position="522"/>
        <end position="556"/>
    </location>
</feature>
<organism evidence="4 5">
    <name type="scientific">Mobiluncus mulieris</name>
    <dbReference type="NCBI Taxonomy" id="2052"/>
    <lineage>
        <taxon>Bacteria</taxon>
        <taxon>Bacillati</taxon>
        <taxon>Actinomycetota</taxon>
        <taxon>Actinomycetes</taxon>
        <taxon>Actinomycetales</taxon>
        <taxon>Actinomycetaceae</taxon>
        <taxon>Mobiluncus</taxon>
    </lineage>
</organism>
<evidence type="ECO:0000313" key="4">
    <source>
        <dbReference type="EMBL" id="STO16819.1"/>
    </source>
</evidence>
<sequence>MKQHNQVLSKLGRAGLVALFATSLAFTGIAPADALVGEAAPESLAKSIARIEVPVQEEVEDLSVERPLEITPETIEWTCPSGYAPNVYPAGSNTKCYEITDTKPLTGVNCAAGYAKIGNPAQCYKLNDKSEKDIERNVVKAATYDCPEGYITNVKPVAKDTQCQRPGGKTKRTTMKVCSGVLIDEKTVVSLSQCLIPGDPYRHVVEGGEEVAKISQGSDPISGKIMGPAKITFGNNTLPGAEHTYWANTAQAEGATQLMAIRTDRPVAKADGIPATPVPDGSPLVSIGTDLTVSGWFEDPGTPAMRVAKAKAGLPYLVNYTRRDPRFMQDDWNDFKRAKKGFDDAASEKTIGKVSEPNVRKGFVIDNTPMSEDLDLGAPAFNKDNQLAGMYIGAGMFLDLGEDRAKQFLYTRAKATTDGPLTYPAVKSSPYETYQQMQKLVCKSPEELGDAVEGNKRPIVINRESIKETLGGDPKAKSSADNSVYTYSSALVCGDGADTASMTIGSAQAWAKIVDKELQAVMDDLQARSDKAIKNRDKALAERDQYNNSLEMMKKASAGFDPDAYDNCKKFYDQDTKTKKKDNAKRCLVEMGNNLPSQIINGIEETKGGSYIIPPLGKWLEDNLDSDGSTLKRHLEDDLIALTVKADSKTKNADLEQKKADKLGEEITKKNNLNLYRGGVNKQLTGLLVEALKVIEPAQTQWKAEADKSYEQFQKDYLEYEKILNDIDAAALAKDDFARQFSNEDCSNKLTEPDTKANAVVKEKCRGYAAKKSEQEKLIAALEKKRDGAPYQGWKHMKKGNKNTFTPDMTGYAPNHMGGKSGKPQDGSGQKLAEEASNALPKYLLYAQHLGRALQGIQGDLANKGFKDRATIEKIHKKIAAELQKAKQAERDALAAQSDINFTVKRIEEEFEKVPEALKNIAKDKLEAAQGFRRETSKVITSVNDGVAALEELERQSKNAPSTDVANGYEKDATYKSAQVQSSLDTAKTNASTVTELYKDMVRLANGEIPGVTEIDPETGKPKIKGQIEKEKAEKAERERKEKEEAEKKAKELQKAEADKKAKELQKAEEEKKKADDEAKKDEARLAKALSKNTLRAEGTDRVLTSIAAWKIGKFPGDSLVLVDGNIHADGLSATPFAAALKAPVLLTCWNTGLEPALMDQIKASGKKKLFLVGGQVPMTPYDEFELRDAGLDIFRIAGPDRYATSVAVNQATEPLIGAKPKKPINLYIGDGVGFPDALVAGAAAGRVGGLMLLSKGKQLDAQTYNYISNLGQTRPLKIIPVGGSATAAVKNTPWPTTMSINIAPIVGKDRYETAAKLATTLPGTRAAVLATGENFADALSGGSLAVDQNATLVLTRSQELPPASYQSLQRFGSEKTIVMGGKSAVSPKVAELINGATLKNTDTKTVLGTLLERKKLRDDKANQEAKERRNALSKVRGMIKDSNSLKDVMSQLGFGSIDDLTKLLNDFKAQQDKDKKPDAAKPELDKSSTTTGK</sequence>
<feature type="region of interest" description="Disordered" evidence="2">
    <location>
        <begin position="1470"/>
        <end position="1494"/>
    </location>
</feature>
<name>A0A8G2M6V7_9ACTO</name>
<feature type="region of interest" description="Disordered" evidence="2">
    <location>
        <begin position="791"/>
        <end position="833"/>
    </location>
</feature>
<dbReference type="PANTHER" id="PTHR30032:SF8">
    <property type="entry name" value="GERMINATION-SPECIFIC N-ACETYLMURAMOYL-L-ALANINE AMIDASE"/>
    <property type="match status" value="1"/>
</dbReference>
<dbReference type="GeneID" id="93366553"/>
<evidence type="ECO:0000256" key="2">
    <source>
        <dbReference type="SAM" id="MobiDB-lite"/>
    </source>
</evidence>
<dbReference type="Proteomes" id="UP000255284">
    <property type="component" value="Unassembled WGS sequence"/>
</dbReference>
<dbReference type="Gene3D" id="3.40.50.12090">
    <property type="match status" value="1"/>
</dbReference>
<evidence type="ECO:0000256" key="3">
    <source>
        <dbReference type="SAM" id="SignalP"/>
    </source>
</evidence>
<protein>
    <submittedName>
        <fullName evidence="4">N-acetylmuramoyl-L-alanine amidase LytC</fullName>
        <ecNumber evidence="4">3.5.1.28</ecNumber>
    </submittedName>
</protein>
<dbReference type="InterPro" id="IPR051922">
    <property type="entry name" value="Bact_Sporulation_Assoc"/>
</dbReference>
<evidence type="ECO:0000256" key="1">
    <source>
        <dbReference type="SAM" id="Coils"/>
    </source>
</evidence>
<dbReference type="Pfam" id="PF04122">
    <property type="entry name" value="CW_binding_2"/>
    <property type="match status" value="3"/>
</dbReference>
<feature type="signal peptide" evidence="3">
    <location>
        <begin position="1"/>
        <end position="25"/>
    </location>
</feature>
<evidence type="ECO:0000313" key="5">
    <source>
        <dbReference type="Proteomes" id="UP000255284"/>
    </source>
</evidence>
<feature type="compositionally biased region" description="Basic and acidic residues" evidence="2">
    <location>
        <begin position="1018"/>
        <end position="1081"/>
    </location>
</feature>
<dbReference type="GO" id="GO:0008745">
    <property type="term" value="F:N-acetylmuramoyl-L-alanine amidase activity"/>
    <property type="evidence" value="ECO:0007669"/>
    <property type="project" value="UniProtKB-EC"/>
</dbReference>
<gene>
    <name evidence="4" type="primary">lytC_15</name>
    <name evidence="4" type="ORF">NCTC11819_01395</name>
</gene>
<proteinExistence type="predicted"/>